<evidence type="ECO:0000256" key="1">
    <source>
        <dbReference type="ARBA" id="ARBA00004651"/>
    </source>
</evidence>
<dbReference type="Proteomes" id="UP000198873">
    <property type="component" value="Unassembled WGS sequence"/>
</dbReference>
<sequence>MEDTRTPGPLVVMRRPARQERPGVPQNELVLQAPPELPKPEDANVWMTALPALSGLGSVLYMLTMGRGAIGYVVGTMFLVSCLAMVIGSVVRQRGAGKSQARNERREYLRYLERTRADVRRTARAQREALEWDAPAPAALWGVAAGRRLWERRSADADFGVVRVGTGPRYLATPLVPGESAPVEDLDPLSSVALKRFVDTHSVVPDLPVQLALRRFAAVSLTDTDDGHRARALLRAVIAQAVTFHSPKDLRVLVCTRDIEGEEWGWAKWLPHTHHPEEYDHVGPVRMIHPSLAVLEDWLGAELTRRTRFQRAAEPDPDVPHLLVVLDGGLVTGGEALLDPHGMQGVTVLDLDGRALALADAHGVRLDIDGDELAVLAGETRDVLGVTDGLSLPETEALARSIAPYRMDTAPQVADSQDLDTAVNTLPALLNIPDPGRLDLDTLWRPRPMRDRLQVPIGVSADGGLLSLDIKESAQNGMGPHGLLVGATGSGKSELLRTVVLGMAATHSSEQLNLVLVDFKGGATFAGMAELPHVAAVITNLEDDLSLVDRMKEALSGEMNRRQEVLRDAGNLVSVRDYERARQRGADLPPLPSLFVVVDEFSELLAQKPDFAELFVQIGRLGRSLGLHLLLASQRLEEGRLRGLEAHLSYRVGLRTFSESESRTAIGVPDANHLPSAPGHGYLKTDTTTLKRFRAAYVSGPYRSEEQGGGPALGGTTGVRVFPAGYVPVPADERPAEPEPEREADEFAESEELGSTVLGVMVEQMTGQGPRAHQVWMPPLDQPEPLDALHGDLAVRPGRGFGSSPRRPELTALIGIVDRPFHQRRDPLELNLAGAGGHVAIVGGPHSGKSTAVRNLIASLALRHTPAEAQFYCLDFSGTLFPFGKLPHTGGVASRLDSETVNRTVAEVLEVMESRESRFRDLGMESMADYRRARAEGTVTDDPFGDVFLVVDGWQVLRQSYPELEAALMASAARMLTYGIHLVITGNRWLDMRMGLRDLIGTKVELKLGDALDSEVDRKAQRGIPAGRPGRGITADKLHFLTAVPRVDGVHSDDGISDGVADLIRRIDSAWEGARARRVRLLPTSFTLAEAPAPDRPGVTVALEGNRLEPVVFTPGEDPGLIAVGDTESGKTSLLRAIARQIVDTRTPDEARLIILDHRMSLLREFDGPHLLGYSTTHERSMEVMGGVAEGLKKRIPNADVTPEQLRDRSWWKGAEIYVLVDDYDLVATSRGNPLRSLADYLPQARQMGLHLYITRQAGGASRAVGDPVLGRMKELNFPAVLMSVPKDEMPIWGVRPAQRKKGRGLLLHRRLGNTPVQLIHTPSPLAPATDDTTPGKQP</sequence>
<feature type="transmembrane region" description="Helical" evidence="11">
    <location>
        <begin position="45"/>
        <end position="63"/>
    </location>
</feature>
<accession>A0A1I6PVT9</accession>
<dbReference type="InterPro" id="IPR023837">
    <property type="entry name" value="EccCb-like_Actinobacteria"/>
</dbReference>
<dbReference type="GO" id="GO:0005886">
    <property type="term" value="C:plasma membrane"/>
    <property type="evidence" value="ECO:0007669"/>
    <property type="project" value="UniProtKB-SubCell"/>
</dbReference>
<gene>
    <name evidence="13" type="ORF">SAMN05444716_101758</name>
</gene>
<dbReference type="PANTHER" id="PTHR22683:SF1">
    <property type="entry name" value="TYPE VII SECRETION SYSTEM PROTEIN ESSC"/>
    <property type="match status" value="1"/>
</dbReference>
<dbReference type="InterPro" id="IPR027417">
    <property type="entry name" value="P-loop_NTPase"/>
</dbReference>
<proteinExistence type="predicted"/>
<evidence type="ECO:0000256" key="4">
    <source>
        <dbReference type="ARBA" id="ARBA00022737"/>
    </source>
</evidence>
<dbReference type="RefSeq" id="WP_093842158.1">
    <property type="nucleotide sequence ID" value="NZ_FPAB01000001.1"/>
</dbReference>
<feature type="region of interest" description="Disordered" evidence="10">
    <location>
        <begin position="1318"/>
        <end position="1339"/>
    </location>
</feature>
<feature type="domain" description="FtsK" evidence="12">
    <location>
        <begin position="825"/>
        <end position="1015"/>
    </location>
</feature>
<dbReference type="STRING" id="1176198.SAMN05444716_101758"/>
<dbReference type="GO" id="GO:0003677">
    <property type="term" value="F:DNA binding"/>
    <property type="evidence" value="ECO:0007669"/>
    <property type="project" value="InterPro"/>
</dbReference>
<protein>
    <submittedName>
        <fullName evidence="13">DNA segregation ATPase FtsK/SpoIIIE, S-DNA-T family</fullName>
    </submittedName>
</protein>
<dbReference type="PANTHER" id="PTHR22683">
    <property type="entry name" value="SPORULATION PROTEIN RELATED"/>
    <property type="match status" value="1"/>
</dbReference>
<evidence type="ECO:0000256" key="5">
    <source>
        <dbReference type="ARBA" id="ARBA00022741"/>
    </source>
</evidence>
<dbReference type="InterPro" id="IPR002543">
    <property type="entry name" value="FtsK_dom"/>
</dbReference>
<feature type="domain" description="FtsK" evidence="12">
    <location>
        <begin position="463"/>
        <end position="663"/>
    </location>
</feature>
<evidence type="ECO:0000256" key="3">
    <source>
        <dbReference type="ARBA" id="ARBA00022692"/>
    </source>
</evidence>
<evidence type="ECO:0000256" key="8">
    <source>
        <dbReference type="ARBA" id="ARBA00023136"/>
    </source>
</evidence>
<dbReference type="SUPFAM" id="SSF52540">
    <property type="entry name" value="P-loop containing nucleoside triphosphate hydrolases"/>
    <property type="match status" value="3"/>
</dbReference>
<dbReference type="InterPro" id="IPR050206">
    <property type="entry name" value="FtsK/SpoIIIE/SftA"/>
</dbReference>
<dbReference type="InterPro" id="IPR003593">
    <property type="entry name" value="AAA+_ATPase"/>
</dbReference>
<evidence type="ECO:0000256" key="6">
    <source>
        <dbReference type="ARBA" id="ARBA00022840"/>
    </source>
</evidence>
<keyword evidence="14" id="KW-1185">Reference proteome</keyword>
<dbReference type="NCBIfam" id="TIGR03925">
    <property type="entry name" value="T7SS_EccC_b"/>
    <property type="match status" value="1"/>
</dbReference>
<dbReference type="InterPro" id="IPR023836">
    <property type="entry name" value="EccCa-like_Actinobacteria"/>
</dbReference>
<feature type="binding site" evidence="9">
    <location>
        <begin position="843"/>
        <end position="850"/>
    </location>
    <ligand>
        <name>ATP</name>
        <dbReference type="ChEBI" id="CHEBI:30616"/>
    </ligand>
</feature>
<dbReference type="EMBL" id="FPAB01000001">
    <property type="protein sequence ID" value="SFS44314.1"/>
    <property type="molecule type" value="Genomic_DNA"/>
</dbReference>
<evidence type="ECO:0000256" key="7">
    <source>
        <dbReference type="ARBA" id="ARBA00022989"/>
    </source>
</evidence>
<dbReference type="PROSITE" id="PS50901">
    <property type="entry name" value="FTSK"/>
    <property type="match status" value="3"/>
</dbReference>
<keyword evidence="4" id="KW-0677">Repeat</keyword>
<feature type="domain" description="FtsK" evidence="12">
    <location>
        <begin position="1108"/>
        <end position="1291"/>
    </location>
</feature>
<keyword evidence="6 9" id="KW-0067">ATP-binding</keyword>
<comment type="subcellular location">
    <subcellularLocation>
        <location evidence="1">Cell membrane</location>
        <topology evidence="1">Multi-pass membrane protein</topology>
    </subcellularLocation>
</comment>
<evidence type="ECO:0000256" key="9">
    <source>
        <dbReference type="PROSITE-ProRule" id="PRU00289"/>
    </source>
</evidence>
<name>A0A1I6PVT9_9ACTN</name>
<evidence type="ECO:0000313" key="14">
    <source>
        <dbReference type="Proteomes" id="UP000198873"/>
    </source>
</evidence>
<reference evidence="14" key="1">
    <citation type="submission" date="2016-10" db="EMBL/GenBank/DDBJ databases">
        <authorList>
            <person name="Varghese N."/>
            <person name="Submissions S."/>
        </authorList>
    </citation>
    <scope>NUCLEOTIDE SEQUENCE [LARGE SCALE GENOMIC DNA]</scope>
    <source>
        <strain evidence="14">CGMCC 4.7047</strain>
    </source>
</reference>
<dbReference type="SMART" id="SM00382">
    <property type="entry name" value="AAA"/>
    <property type="match status" value="3"/>
</dbReference>
<feature type="binding site" evidence="9">
    <location>
        <begin position="1125"/>
        <end position="1132"/>
    </location>
    <ligand>
        <name>ATP</name>
        <dbReference type="ChEBI" id="CHEBI:30616"/>
    </ligand>
</feature>
<dbReference type="Gene3D" id="3.40.50.300">
    <property type="entry name" value="P-loop containing nucleotide triphosphate hydrolases"/>
    <property type="match status" value="4"/>
</dbReference>
<keyword evidence="7 11" id="KW-1133">Transmembrane helix</keyword>
<evidence type="ECO:0000313" key="13">
    <source>
        <dbReference type="EMBL" id="SFS44314.1"/>
    </source>
</evidence>
<dbReference type="GO" id="GO:0005524">
    <property type="term" value="F:ATP binding"/>
    <property type="evidence" value="ECO:0007669"/>
    <property type="project" value="UniProtKB-UniRule"/>
</dbReference>
<evidence type="ECO:0000256" key="10">
    <source>
        <dbReference type="SAM" id="MobiDB-lite"/>
    </source>
</evidence>
<evidence type="ECO:0000256" key="2">
    <source>
        <dbReference type="ARBA" id="ARBA00022475"/>
    </source>
</evidence>
<feature type="transmembrane region" description="Helical" evidence="11">
    <location>
        <begin position="70"/>
        <end position="91"/>
    </location>
</feature>
<feature type="binding site" evidence="9">
    <location>
        <begin position="486"/>
        <end position="493"/>
    </location>
    <ligand>
        <name>ATP</name>
        <dbReference type="ChEBI" id="CHEBI:30616"/>
    </ligand>
</feature>
<keyword evidence="5 9" id="KW-0547">Nucleotide-binding</keyword>
<dbReference type="Pfam" id="PF01580">
    <property type="entry name" value="FtsK_SpoIIIE"/>
    <property type="match status" value="2"/>
</dbReference>
<keyword evidence="3 11" id="KW-0812">Transmembrane</keyword>
<evidence type="ECO:0000259" key="12">
    <source>
        <dbReference type="PROSITE" id="PS50901"/>
    </source>
</evidence>
<keyword evidence="2" id="KW-1003">Cell membrane</keyword>
<evidence type="ECO:0000256" key="11">
    <source>
        <dbReference type="SAM" id="Phobius"/>
    </source>
</evidence>
<dbReference type="NCBIfam" id="TIGR03924">
    <property type="entry name" value="T7SS_EccC_a"/>
    <property type="match status" value="1"/>
</dbReference>
<organism evidence="13 14">
    <name type="scientific">Streptomyces harbinensis</name>
    <dbReference type="NCBI Taxonomy" id="1176198"/>
    <lineage>
        <taxon>Bacteria</taxon>
        <taxon>Bacillati</taxon>
        <taxon>Actinomycetota</taxon>
        <taxon>Actinomycetes</taxon>
        <taxon>Kitasatosporales</taxon>
        <taxon>Streptomycetaceae</taxon>
        <taxon>Streptomyces</taxon>
    </lineage>
</organism>
<keyword evidence="8 11" id="KW-0472">Membrane</keyword>